<evidence type="ECO:0000313" key="2">
    <source>
        <dbReference type="EMBL" id="PIT58135.1"/>
    </source>
</evidence>
<reference evidence="2 3" key="1">
    <citation type="journal article" date="2017" name="MBio">
        <title>Type VI secretion-mediated competition in the bee gut microbiome.</title>
        <authorList>
            <person name="Steele M.I."/>
            <person name="Kwong W.K."/>
            <person name="Powell J.E."/>
            <person name="Whiteley M."/>
            <person name="Moran N.A."/>
        </authorList>
    </citation>
    <scope>NUCLEOTIDE SEQUENCE [LARGE SCALE GENOMIC DNA]</scope>
    <source>
        <strain evidence="2 3">Nev3CBA3</strain>
    </source>
</reference>
<organism evidence="2 3">
    <name type="scientific">Snodgrassella alvi</name>
    <dbReference type="NCBI Taxonomy" id="1196083"/>
    <lineage>
        <taxon>Bacteria</taxon>
        <taxon>Pseudomonadati</taxon>
        <taxon>Pseudomonadota</taxon>
        <taxon>Betaproteobacteria</taxon>
        <taxon>Neisseriales</taxon>
        <taxon>Neisseriaceae</taxon>
        <taxon>Snodgrassella</taxon>
    </lineage>
</organism>
<comment type="caution">
    <text evidence="2">The sequence shown here is derived from an EMBL/GenBank/DDBJ whole genome shotgun (WGS) entry which is preliminary data.</text>
</comment>
<evidence type="ECO:0000256" key="1">
    <source>
        <dbReference type="SAM" id="MobiDB-lite"/>
    </source>
</evidence>
<accession>A0A2N9Y059</accession>
<gene>
    <name evidence="2" type="ORF">BHC49_02620</name>
</gene>
<sequence>MVPVAVAAAFVAAACILTPVCNKSWSDSWYGLYQNINSSFNVSELRFPSLSEDISNGEKCEVSTVEVNNPNNSSGTGAVPPPPDDPDKNNKSKNSNKYTKHGKMTKEQARTDKHRQVGDVNRVKREGKLYRDSQTGNNVYVSGNRVVIETPKGEHVTRWTNTRANTNMRIRKGKWVRKWED</sequence>
<proteinExistence type="predicted"/>
<evidence type="ECO:0000313" key="3">
    <source>
        <dbReference type="Proteomes" id="UP000229434"/>
    </source>
</evidence>
<feature type="compositionally biased region" description="Basic and acidic residues" evidence="1">
    <location>
        <begin position="104"/>
        <end position="131"/>
    </location>
</feature>
<protein>
    <submittedName>
        <fullName evidence="2">Uncharacterized protein</fullName>
    </submittedName>
</protein>
<feature type="compositionally biased region" description="Polar residues" evidence="1">
    <location>
        <begin position="65"/>
        <end position="76"/>
    </location>
</feature>
<dbReference type="AlphaFoldDB" id="A0A2N9Y059"/>
<dbReference type="Proteomes" id="UP000229434">
    <property type="component" value="Unassembled WGS sequence"/>
</dbReference>
<feature type="region of interest" description="Disordered" evidence="1">
    <location>
        <begin position="65"/>
        <end position="137"/>
    </location>
</feature>
<dbReference type="EMBL" id="MEIS01000061">
    <property type="protein sequence ID" value="PIT58135.1"/>
    <property type="molecule type" value="Genomic_DNA"/>
</dbReference>
<name>A0A2N9Y059_9NEIS</name>